<keyword evidence="1" id="KW-0472">Membrane</keyword>
<dbReference type="Proteomes" id="UP000218432">
    <property type="component" value="Chromosome 2"/>
</dbReference>
<accession>A0A1Y1BW84</accession>
<dbReference type="AlphaFoldDB" id="A0A1Y1BW84"/>
<protein>
    <submittedName>
        <fullName evidence="2">Uncharacterized protein</fullName>
    </submittedName>
</protein>
<gene>
    <name evidence="2" type="ORF">BSFP_054460</name>
</gene>
<proteinExistence type="predicted"/>
<evidence type="ECO:0000313" key="2">
    <source>
        <dbReference type="EMBL" id="BAX62578.1"/>
    </source>
</evidence>
<sequence length="475" mass="51547">MAASPRAPHSRIARRLAWILAVIVAFALAAGWLLTPHDPKPRDVLAPPGTSHITIALSDLYMPFLSPAENADLRSRLPDSVDIVAHYTRTTTTYSLLSCSYGLGCLPGPQWNQHSDEEVRHLTATVTPRGGPDTLRTIAFDLPHRIDGDFSIVSFAVVLSPGALPRQPGYRALLARSGQANAKPLGDNSPLLDYRVRFDAQDAGHDPGPGPRYVQDCLAADLPIDVPEVSVPIVATLTTSTPGMSFTGSSRCPLSDAAANAIPGFDVTPGTHAPAAPGRLPPGRIAAAQVRLDLDHQHGATLLSGLVTPTPAMARWYHRHDEEPDAHLIEFGPYRQLEVRLRFDNAHPVNGILPTRTEHWTFFDDALVGYTADIDYFVDTQKGIVIFNTHWDQYFHDGKTVFTQTTSRPCDDAVFCGDDVADNPEAQAVSGAVRAAGRDALAEIRGWMAQPYDALLAEARSYLQFRAALTPVADR</sequence>
<keyword evidence="1" id="KW-0812">Transmembrane</keyword>
<name>A0A1Y1BW84_9BURK</name>
<dbReference type="EMBL" id="AP018112">
    <property type="protein sequence ID" value="BAX62578.1"/>
    <property type="molecule type" value="Genomic_DNA"/>
</dbReference>
<feature type="transmembrane region" description="Helical" evidence="1">
    <location>
        <begin position="12"/>
        <end position="34"/>
    </location>
</feature>
<evidence type="ECO:0000313" key="3">
    <source>
        <dbReference type="Proteomes" id="UP000218432"/>
    </source>
</evidence>
<organism evidence="2 3">
    <name type="scientific">Burkholderia stabilis</name>
    <dbReference type="NCBI Taxonomy" id="95485"/>
    <lineage>
        <taxon>Bacteria</taxon>
        <taxon>Pseudomonadati</taxon>
        <taxon>Pseudomonadota</taxon>
        <taxon>Betaproteobacteria</taxon>
        <taxon>Burkholderiales</taxon>
        <taxon>Burkholderiaceae</taxon>
        <taxon>Burkholderia</taxon>
        <taxon>Burkholderia cepacia complex</taxon>
    </lineage>
</organism>
<dbReference type="RefSeq" id="WP_096474982.1">
    <property type="nucleotide sequence ID" value="NZ_AP018112.1"/>
</dbReference>
<reference evidence="2 3" key="1">
    <citation type="journal article" date="2017" name="Genome Announc.">
        <title>Complete Genome Sequence of Burkholderia stabilis FERMP-21014.</title>
        <authorList>
            <person name="Konishi K."/>
            <person name="Kumagai T."/>
            <person name="Sakasegawa S."/>
            <person name="Tamura T."/>
        </authorList>
    </citation>
    <scope>NUCLEOTIDE SEQUENCE [LARGE SCALE GENOMIC DNA]</scope>
    <source>
        <strain evidence="2 3">FERMP-21014</strain>
    </source>
</reference>
<keyword evidence="1" id="KW-1133">Transmembrane helix</keyword>
<evidence type="ECO:0000256" key="1">
    <source>
        <dbReference type="SAM" id="Phobius"/>
    </source>
</evidence>